<dbReference type="EMBL" id="CAJNOL010016717">
    <property type="protein sequence ID" value="CAF1676114.1"/>
    <property type="molecule type" value="Genomic_DNA"/>
</dbReference>
<reference evidence="2" key="1">
    <citation type="submission" date="2021-02" db="EMBL/GenBank/DDBJ databases">
        <authorList>
            <person name="Nowell W R."/>
        </authorList>
    </citation>
    <scope>NUCLEOTIDE SEQUENCE</scope>
</reference>
<dbReference type="Proteomes" id="UP000663870">
    <property type="component" value="Unassembled WGS sequence"/>
</dbReference>
<evidence type="ECO:0000313" key="1">
    <source>
        <dbReference type="EMBL" id="CAF1558579.1"/>
    </source>
</evidence>
<name>A0A816GNZ8_9BILA</name>
<accession>A0A816GNZ8</accession>
<keyword evidence="3" id="KW-1185">Reference proteome</keyword>
<evidence type="ECO:0000313" key="2">
    <source>
        <dbReference type="EMBL" id="CAF1676114.1"/>
    </source>
</evidence>
<dbReference type="AlphaFoldDB" id="A0A816GNZ8"/>
<organism evidence="2 3">
    <name type="scientific">Rotaria sordida</name>
    <dbReference type="NCBI Taxonomy" id="392033"/>
    <lineage>
        <taxon>Eukaryota</taxon>
        <taxon>Metazoa</taxon>
        <taxon>Spiralia</taxon>
        <taxon>Gnathifera</taxon>
        <taxon>Rotifera</taxon>
        <taxon>Eurotatoria</taxon>
        <taxon>Bdelloidea</taxon>
        <taxon>Philodinida</taxon>
        <taxon>Philodinidae</taxon>
        <taxon>Rotaria</taxon>
    </lineage>
</organism>
<proteinExistence type="predicted"/>
<sequence length="116" mass="13091">MNKIKPEVLLVCSIITVGNNRLEQVALDKCHSIDLTFDCFQSAHESLIQRLYSDVMSRISNNIQSLILNIEHLPKMIGFAEKECNGILPNLTHLKIMLDRESRGTGTPHALGKFLF</sequence>
<dbReference type="EMBL" id="CAJNOH010014811">
    <property type="protein sequence ID" value="CAF1558579.1"/>
    <property type="molecule type" value="Genomic_DNA"/>
</dbReference>
<dbReference type="Proteomes" id="UP000663854">
    <property type="component" value="Unassembled WGS sequence"/>
</dbReference>
<comment type="caution">
    <text evidence="2">The sequence shown here is derived from an EMBL/GenBank/DDBJ whole genome shotgun (WGS) entry which is preliminary data.</text>
</comment>
<protein>
    <submittedName>
        <fullName evidence="2">Uncharacterized protein</fullName>
    </submittedName>
</protein>
<evidence type="ECO:0000313" key="3">
    <source>
        <dbReference type="Proteomes" id="UP000663870"/>
    </source>
</evidence>
<gene>
    <name evidence="2" type="ORF">JXQ802_LOCUS58393</name>
    <name evidence="1" type="ORF">PYM288_LOCUS41769</name>
</gene>